<keyword evidence="2" id="KW-0964">Secreted</keyword>
<protein>
    <recommendedName>
        <fullName evidence="4">BclA C-terminal domain-containing protein</fullName>
    </recommendedName>
</protein>
<dbReference type="InterPro" id="IPR050392">
    <property type="entry name" value="Collagen/C1q_domain"/>
</dbReference>
<dbReference type="AlphaFoldDB" id="A0A099I5A5"/>
<dbReference type="EMBL" id="JQIF01000051">
    <property type="protein sequence ID" value="KGJ52860.1"/>
    <property type="molecule type" value="Genomic_DNA"/>
</dbReference>
<evidence type="ECO:0000259" key="4">
    <source>
        <dbReference type="Pfam" id="PF18573"/>
    </source>
</evidence>
<evidence type="ECO:0000256" key="1">
    <source>
        <dbReference type="ARBA" id="ARBA00004613"/>
    </source>
</evidence>
<comment type="subcellular location">
    <subcellularLocation>
        <location evidence="1">Secreted</location>
    </subcellularLocation>
</comment>
<organism evidence="5 6">
    <name type="scientific">Clostridium innocuum</name>
    <dbReference type="NCBI Taxonomy" id="1522"/>
    <lineage>
        <taxon>Bacteria</taxon>
        <taxon>Bacillati</taxon>
        <taxon>Bacillota</taxon>
        <taxon>Clostridia</taxon>
        <taxon>Eubacteriales</taxon>
        <taxon>Clostridiaceae</taxon>
        <taxon>Clostridium</taxon>
    </lineage>
</organism>
<feature type="region of interest" description="Disordered" evidence="3">
    <location>
        <begin position="40"/>
        <end position="63"/>
    </location>
</feature>
<dbReference type="SUPFAM" id="SSF49842">
    <property type="entry name" value="TNF-like"/>
    <property type="match status" value="1"/>
</dbReference>
<name>A0A099I5A5_CLOIN</name>
<accession>A0A099I5A5</accession>
<dbReference type="InterPro" id="IPR041415">
    <property type="entry name" value="BclA_C"/>
</dbReference>
<feature type="compositionally biased region" description="Low complexity" evidence="3">
    <location>
        <begin position="40"/>
        <end position="54"/>
    </location>
</feature>
<comment type="caution">
    <text evidence="5">The sequence shown here is derived from an EMBL/GenBank/DDBJ whole genome shotgun (WGS) entry which is preliminary data.</text>
</comment>
<feature type="domain" description="BclA C-terminal" evidence="4">
    <location>
        <begin position="73"/>
        <end position="199"/>
    </location>
</feature>
<evidence type="ECO:0000256" key="3">
    <source>
        <dbReference type="SAM" id="MobiDB-lite"/>
    </source>
</evidence>
<dbReference type="Pfam" id="PF18573">
    <property type="entry name" value="BclA_C"/>
    <property type="match status" value="1"/>
</dbReference>
<evidence type="ECO:0000313" key="5">
    <source>
        <dbReference type="EMBL" id="KGJ52860.1"/>
    </source>
</evidence>
<dbReference type="RefSeq" id="WP_044905728.1">
    <property type="nucleotide sequence ID" value="NZ_JQIF01000051.1"/>
</dbReference>
<reference evidence="5 6" key="1">
    <citation type="submission" date="2014-08" db="EMBL/GenBank/DDBJ databases">
        <title>Clostridium innocuum, an unnegligible vancomycin-resistant pathogen causing extra-intestinal infections.</title>
        <authorList>
            <person name="Feng Y."/>
            <person name="Chiu C.-H."/>
        </authorList>
    </citation>
    <scope>NUCLEOTIDE SEQUENCE [LARGE SCALE GENOMIC DNA]</scope>
    <source>
        <strain evidence="5 6">AN88</strain>
    </source>
</reference>
<dbReference type="PANTHER" id="PTHR15427">
    <property type="entry name" value="EMILIN ELASTIN MICROFIBRIL INTERFACE-LOCATED PROTEIN ELASTIN MICROFIBRIL INTERFACER"/>
    <property type="match status" value="1"/>
</dbReference>
<evidence type="ECO:0000313" key="6">
    <source>
        <dbReference type="Proteomes" id="UP000030008"/>
    </source>
</evidence>
<sequence length="199" mass="20533">MHYDEYDDSCCDPCSMPSCHPYDCTPCCCPGPRGPRGFQGPTGATGPIGNTGPTGNTGGTGPTGTSVIMNALSALNISAATVSVTSDGTNIPLPVQPYINGFTANASNTQFTVNQTGTYFISYVIKMTSGLPMSSRVTRNDTPILNSISTSSTSSNEYSVSFMQSLTAGDVLSLQIYGVNGTVTLQSGTGASLNIVRIA</sequence>
<gene>
    <name evidence="5" type="ORF">CIAN88_12375</name>
</gene>
<dbReference type="InterPro" id="IPR008983">
    <property type="entry name" value="Tumour_necrosis_fac-like_dom"/>
</dbReference>
<evidence type="ECO:0000256" key="2">
    <source>
        <dbReference type="ARBA" id="ARBA00022525"/>
    </source>
</evidence>
<proteinExistence type="predicted"/>
<dbReference type="Proteomes" id="UP000030008">
    <property type="component" value="Unassembled WGS sequence"/>
</dbReference>
<dbReference type="PANTHER" id="PTHR15427:SF33">
    <property type="entry name" value="COLLAGEN IV NC1 DOMAIN-CONTAINING PROTEIN"/>
    <property type="match status" value="1"/>
</dbReference>
<dbReference type="Gene3D" id="2.60.120.40">
    <property type="match status" value="1"/>
</dbReference>